<dbReference type="Proteomes" id="UP000199296">
    <property type="component" value="Unassembled WGS sequence"/>
</dbReference>
<dbReference type="STRING" id="470826.SAMN04488027_11031"/>
<dbReference type="InterPro" id="IPR032466">
    <property type="entry name" value="Metal_Hydrolase"/>
</dbReference>
<name>A0A1G7XZ45_9FLAO</name>
<evidence type="ECO:0000313" key="2">
    <source>
        <dbReference type="Proteomes" id="UP000199296"/>
    </source>
</evidence>
<dbReference type="GO" id="GO:0006508">
    <property type="term" value="P:proteolysis"/>
    <property type="evidence" value="ECO:0007669"/>
    <property type="project" value="InterPro"/>
</dbReference>
<dbReference type="Pfam" id="PF01244">
    <property type="entry name" value="Peptidase_M19"/>
    <property type="match status" value="1"/>
</dbReference>
<accession>A0A1G7XZ45</accession>
<dbReference type="Gene3D" id="3.20.20.140">
    <property type="entry name" value="Metal-dependent hydrolases"/>
    <property type="match status" value="1"/>
</dbReference>
<organism evidence="1 2">
    <name type="scientific">Psychroflexus sediminis</name>
    <dbReference type="NCBI Taxonomy" id="470826"/>
    <lineage>
        <taxon>Bacteria</taxon>
        <taxon>Pseudomonadati</taxon>
        <taxon>Bacteroidota</taxon>
        <taxon>Flavobacteriia</taxon>
        <taxon>Flavobacteriales</taxon>
        <taxon>Flavobacteriaceae</taxon>
        <taxon>Psychroflexus</taxon>
    </lineage>
</organism>
<protein>
    <submittedName>
        <fullName evidence="1">Membrane dipeptidase</fullName>
    </submittedName>
</protein>
<sequence length="411" mass="45388">MLMIAFAATACKTEPKDQKPMSEEQIQQKADSLAKALIITDGHVDLPYWLKGRGIDKITPENGSLVIDAGEGDFDYDRAKQGGLDAPFMSIYIPAGLQETGGAKALADSLIDLVASMTTTYPDKFALAGSPAEVQENFKAGKISLPMGMENGAPIGTQIENVNYFFDRGIRYITLTHSKDNQISDSSYDTTATHQGLSGFGRLVVREMNSVGIMVDVSHISDNAFYDVMEETKVPVIASHSSCRHFTPGFERNMSDTLIKRLAENKGVIQINFGSNFLDEASQKSRDENREKLKQLLEEKDLSYDDEAAKPIIEEFNTNNPYNYADVEKVADHIDHVVNLVGIDYVGLGSDYDGVGDTLPEGLKDVSQFPNLIAELIRRGYSDEDIARICHKNVFRVWNTVLEYAQSGDSQ</sequence>
<proteinExistence type="predicted"/>
<dbReference type="PANTHER" id="PTHR10443:SF12">
    <property type="entry name" value="DIPEPTIDASE"/>
    <property type="match status" value="1"/>
</dbReference>
<dbReference type="CDD" id="cd01301">
    <property type="entry name" value="rDP_like"/>
    <property type="match status" value="1"/>
</dbReference>
<dbReference type="PROSITE" id="PS51365">
    <property type="entry name" value="RENAL_DIPEPTIDASE_2"/>
    <property type="match status" value="1"/>
</dbReference>
<dbReference type="PANTHER" id="PTHR10443">
    <property type="entry name" value="MICROSOMAL DIPEPTIDASE"/>
    <property type="match status" value="1"/>
</dbReference>
<evidence type="ECO:0000313" key="1">
    <source>
        <dbReference type="EMBL" id="SDG89363.1"/>
    </source>
</evidence>
<dbReference type="GO" id="GO:0070573">
    <property type="term" value="F:metallodipeptidase activity"/>
    <property type="evidence" value="ECO:0007669"/>
    <property type="project" value="InterPro"/>
</dbReference>
<keyword evidence="2" id="KW-1185">Reference proteome</keyword>
<dbReference type="AlphaFoldDB" id="A0A1G7XZ45"/>
<reference evidence="1 2" key="1">
    <citation type="submission" date="2016-10" db="EMBL/GenBank/DDBJ databases">
        <authorList>
            <person name="de Groot N.N."/>
        </authorList>
    </citation>
    <scope>NUCLEOTIDE SEQUENCE [LARGE SCALE GENOMIC DNA]</scope>
    <source>
        <strain evidence="1 2">DSM 19803</strain>
    </source>
</reference>
<dbReference type="EMBL" id="FNCW01000010">
    <property type="protein sequence ID" value="SDG89363.1"/>
    <property type="molecule type" value="Genomic_DNA"/>
</dbReference>
<dbReference type="SUPFAM" id="SSF51556">
    <property type="entry name" value="Metallo-dependent hydrolases"/>
    <property type="match status" value="1"/>
</dbReference>
<dbReference type="InterPro" id="IPR008257">
    <property type="entry name" value="Pept_M19"/>
</dbReference>
<gene>
    <name evidence="1" type="ORF">SAMN04488027_11031</name>
</gene>